<feature type="region of interest" description="Disordered" evidence="1">
    <location>
        <begin position="159"/>
        <end position="273"/>
    </location>
</feature>
<feature type="compositionally biased region" description="Basic and acidic residues" evidence="1">
    <location>
        <begin position="70"/>
        <end position="91"/>
    </location>
</feature>
<organism evidence="3 4">
    <name type="scientific">Paramecium primaurelia</name>
    <dbReference type="NCBI Taxonomy" id="5886"/>
    <lineage>
        <taxon>Eukaryota</taxon>
        <taxon>Sar</taxon>
        <taxon>Alveolata</taxon>
        <taxon>Ciliophora</taxon>
        <taxon>Intramacronucleata</taxon>
        <taxon>Oligohymenophorea</taxon>
        <taxon>Peniculida</taxon>
        <taxon>Parameciidae</taxon>
        <taxon>Paramecium</taxon>
    </lineage>
</organism>
<evidence type="ECO:0000259" key="2">
    <source>
        <dbReference type="SMART" id="SM01233"/>
    </source>
</evidence>
<dbReference type="Proteomes" id="UP000688137">
    <property type="component" value="Unassembled WGS sequence"/>
</dbReference>
<dbReference type="OMA" id="RNDRKDN"/>
<feature type="region of interest" description="Disordered" evidence="1">
    <location>
        <begin position="1"/>
        <end position="146"/>
    </location>
</feature>
<dbReference type="InterPro" id="IPR006861">
    <property type="entry name" value="HABP4_PAIRBP1-bd"/>
</dbReference>
<dbReference type="AlphaFoldDB" id="A0A8S1LB69"/>
<dbReference type="PANTHER" id="PTHR12299:SF17">
    <property type="entry name" value="AT19571P-RELATED"/>
    <property type="match status" value="1"/>
</dbReference>
<dbReference type="Pfam" id="PF04774">
    <property type="entry name" value="HABP4_PAI-RBP1"/>
    <property type="match status" value="1"/>
</dbReference>
<dbReference type="InterPro" id="IPR039764">
    <property type="entry name" value="HABP4/SERBP1-like"/>
</dbReference>
<dbReference type="PANTHER" id="PTHR12299">
    <property type="entry name" value="HYALURONIC ACID-BINDING PROTEIN 4"/>
    <property type="match status" value="1"/>
</dbReference>
<dbReference type="EMBL" id="CAJJDM010000033">
    <property type="protein sequence ID" value="CAD8062823.1"/>
    <property type="molecule type" value="Genomic_DNA"/>
</dbReference>
<feature type="compositionally biased region" description="Polar residues" evidence="1">
    <location>
        <begin position="202"/>
        <end position="226"/>
    </location>
</feature>
<dbReference type="GO" id="GO:0005737">
    <property type="term" value="C:cytoplasm"/>
    <property type="evidence" value="ECO:0007669"/>
    <property type="project" value="TreeGrafter"/>
</dbReference>
<feature type="domain" description="Hyaluronan/mRNA-binding protein" evidence="2">
    <location>
        <begin position="72"/>
        <end position="167"/>
    </location>
</feature>
<reference evidence="3" key="1">
    <citation type="submission" date="2021-01" db="EMBL/GenBank/DDBJ databases">
        <authorList>
            <consortium name="Genoscope - CEA"/>
            <person name="William W."/>
        </authorList>
    </citation>
    <scope>NUCLEOTIDE SEQUENCE</scope>
</reference>
<feature type="compositionally biased region" description="Basic and acidic residues" evidence="1">
    <location>
        <begin position="228"/>
        <end position="246"/>
    </location>
</feature>
<feature type="compositionally biased region" description="Polar residues" evidence="1">
    <location>
        <begin position="1"/>
        <end position="10"/>
    </location>
</feature>
<name>A0A8S1LB69_PARPR</name>
<evidence type="ECO:0000256" key="1">
    <source>
        <dbReference type="SAM" id="MobiDB-lite"/>
    </source>
</evidence>
<evidence type="ECO:0000313" key="4">
    <source>
        <dbReference type="Proteomes" id="UP000688137"/>
    </source>
</evidence>
<keyword evidence="4" id="KW-1185">Reference proteome</keyword>
<feature type="compositionally biased region" description="Low complexity" evidence="1">
    <location>
        <begin position="247"/>
        <end position="261"/>
    </location>
</feature>
<feature type="compositionally biased region" description="Basic and acidic residues" evidence="1">
    <location>
        <begin position="171"/>
        <end position="199"/>
    </location>
</feature>
<feature type="compositionally biased region" description="Low complexity" evidence="1">
    <location>
        <begin position="118"/>
        <end position="141"/>
    </location>
</feature>
<feature type="compositionally biased region" description="Low complexity" evidence="1">
    <location>
        <begin position="19"/>
        <end position="31"/>
    </location>
</feature>
<dbReference type="SMART" id="SM01233">
    <property type="entry name" value="HABP4_PAI-RBP1"/>
    <property type="match status" value="1"/>
</dbReference>
<feature type="compositionally biased region" description="Basic and acidic residues" evidence="1">
    <location>
        <begin position="98"/>
        <end position="117"/>
    </location>
</feature>
<dbReference type="GO" id="GO:0005634">
    <property type="term" value="C:nucleus"/>
    <property type="evidence" value="ECO:0007669"/>
    <property type="project" value="TreeGrafter"/>
</dbReference>
<evidence type="ECO:0000313" key="3">
    <source>
        <dbReference type="EMBL" id="CAD8062823.1"/>
    </source>
</evidence>
<protein>
    <recommendedName>
        <fullName evidence="2">Hyaluronan/mRNA-binding protein domain-containing protein</fullName>
    </recommendedName>
</protein>
<gene>
    <name evidence="3" type="ORF">PPRIM_AZ9-3.1.T0340009</name>
</gene>
<proteinExistence type="predicted"/>
<dbReference type="GO" id="GO:0003723">
    <property type="term" value="F:RNA binding"/>
    <property type="evidence" value="ECO:0007669"/>
    <property type="project" value="InterPro"/>
</dbReference>
<accession>A0A8S1LB69</accession>
<comment type="caution">
    <text evidence="3">The sequence shown here is derived from an EMBL/GenBank/DDBJ whole genome shotgun (WGS) entry which is preliminary data.</text>
</comment>
<sequence length="273" mass="31697">MSTNMFNVLNISDDEDSKTQQTQQKTQQQQAKKNKQKREQEQVIPLDQVKKESTQHHNPAPKQKGLTADPHPKDRHSGTGIGKELRKEGGGRRNWGNYKDDLKQEKYQGAIEGKEAPQEQNTEQQGEEQQPQENVPQAPAEKTLADYYQARGVNVEEVLKNQKQKVQPVVKIDEEALKKEKLQVMRTREDEKREKEQKATKKSSGQQQQGYRSEMSTEGQQYFGFTNDTRRNDRNEKNDRNDRKDNNNYNKGQKKQQQPNNGVQFDDKDFPSL</sequence>